<organism evidence="2 3">
    <name type="scientific">Actinobacillus equuli subsp. equuli</name>
    <dbReference type="NCBI Taxonomy" id="202947"/>
    <lineage>
        <taxon>Bacteria</taxon>
        <taxon>Pseudomonadati</taxon>
        <taxon>Pseudomonadota</taxon>
        <taxon>Gammaproteobacteria</taxon>
        <taxon>Pasteurellales</taxon>
        <taxon>Pasteurellaceae</taxon>
        <taxon>Actinobacillus</taxon>
    </lineage>
</organism>
<evidence type="ECO:0000313" key="2">
    <source>
        <dbReference type="EMBL" id="MDE8034451.1"/>
    </source>
</evidence>
<reference evidence="2" key="2">
    <citation type="journal article" date="2023" name="Pathogens">
        <title>Pathological Features and Genomic Characterization of an Actinobacillus equuli subsp. equuli Bearing Unique Virulence-Associated Genes from an Adult Horse with Pleuropneumonia.</title>
        <authorList>
            <person name="Kamali M."/>
            <person name="Carossino M."/>
            <person name="Del Piero F."/>
            <person name="Peak L."/>
            <person name="Mitchell M.S."/>
            <person name="Willette J."/>
            <person name="Baker R."/>
            <person name="Li F."/>
            <person name="Kenez A."/>
            <person name="Balasuriya U.B.R."/>
            <person name="Go Y.Y."/>
        </authorList>
    </citation>
    <scope>NUCLEOTIDE SEQUENCE</scope>
    <source>
        <strain evidence="2">4524</strain>
    </source>
</reference>
<dbReference type="RefSeq" id="WP_275217605.1">
    <property type="nucleotide sequence ID" value="NZ_JAPHVQ010000003.1"/>
</dbReference>
<comment type="caution">
    <text evidence="2">The sequence shown here is derived from an EMBL/GenBank/DDBJ whole genome shotgun (WGS) entry which is preliminary data.</text>
</comment>
<proteinExistence type="predicted"/>
<protein>
    <submittedName>
        <fullName evidence="2">Peptidylprolyl isomerase</fullName>
    </submittedName>
</protein>
<dbReference type="AlphaFoldDB" id="A0A9X4JBY9"/>
<keyword evidence="3" id="KW-1185">Reference proteome</keyword>
<gene>
    <name evidence="2" type="ORF">OQ257_04640</name>
</gene>
<evidence type="ECO:0000313" key="3">
    <source>
        <dbReference type="Proteomes" id="UP001142444"/>
    </source>
</evidence>
<evidence type="ECO:0000256" key="1">
    <source>
        <dbReference type="SAM" id="Phobius"/>
    </source>
</evidence>
<reference evidence="2" key="1">
    <citation type="submission" date="2022-11" db="EMBL/GenBank/DDBJ databases">
        <authorList>
            <person name="Kamali M."/>
            <person name="Peak L."/>
            <person name="Go Y.Y."/>
            <person name="Balasuriya U.B.R."/>
            <person name="Carossino M."/>
        </authorList>
    </citation>
    <scope>NUCLEOTIDE SEQUENCE</scope>
    <source>
        <strain evidence="2">4524</strain>
    </source>
</reference>
<keyword evidence="2" id="KW-0413">Isomerase</keyword>
<dbReference type="EMBL" id="JAPHVQ010000003">
    <property type="protein sequence ID" value="MDE8034451.1"/>
    <property type="molecule type" value="Genomic_DNA"/>
</dbReference>
<dbReference type="GO" id="GO:0016853">
    <property type="term" value="F:isomerase activity"/>
    <property type="evidence" value="ECO:0007669"/>
    <property type="project" value="UniProtKB-KW"/>
</dbReference>
<keyword evidence="1" id="KW-1133">Transmembrane helix</keyword>
<feature type="transmembrane region" description="Helical" evidence="1">
    <location>
        <begin position="26"/>
        <end position="45"/>
    </location>
</feature>
<name>A0A9X4JBY9_ACTEU</name>
<keyword evidence="1" id="KW-0812">Transmembrane</keyword>
<keyword evidence="1" id="KW-0472">Membrane</keyword>
<dbReference type="Proteomes" id="UP001142444">
    <property type="component" value="Unassembled WGS sequence"/>
</dbReference>
<accession>A0A9X4JBY9</accession>
<feature type="transmembrane region" description="Helical" evidence="1">
    <location>
        <begin position="65"/>
        <end position="86"/>
    </location>
</feature>
<sequence length="94" mass="11221">MPAQQLQKLMIINKTKQLGWKIRLKSMFLTALTWAVWISMAFMVYEYRQHILDNPVLDVYYIGEVILMMFAIVFALIFCTICWSFLAKSRRKNH</sequence>